<organism evidence="1 2">
    <name type="scientific">Scutellospora calospora</name>
    <dbReference type="NCBI Taxonomy" id="85575"/>
    <lineage>
        <taxon>Eukaryota</taxon>
        <taxon>Fungi</taxon>
        <taxon>Fungi incertae sedis</taxon>
        <taxon>Mucoromycota</taxon>
        <taxon>Glomeromycotina</taxon>
        <taxon>Glomeromycetes</taxon>
        <taxon>Diversisporales</taxon>
        <taxon>Gigasporaceae</taxon>
        <taxon>Scutellospora</taxon>
    </lineage>
</organism>
<evidence type="ECO:0000313" key="2">
    <source>
        <dbReference type="Proteomes" id="UP000789860"/>
    </source>
</evidence>
<name>A0ACA9N0G8_9GLOM</name>
<reference evidence="1" key="1">
    <citation type="submission" date="2021-06" db="EMBL/GenBank/DDBJ databases">
        <authorList>
            <person name="Kallberg Y."/>
            <person name="Tangrot J."/>
            <person name="Rosling A."/>
        </authorList>
    </citation>
    <scope>NUCLEOTIDE SEQUENCE</scope>
    <source>
        <strain evidence="1">AU212A</strain>
    </source>
</reference>
<dbReference type="Proteomes" id="UP000789860">
    <property type="component" value="Unassembled WGS sequence"/>
</dbReference>
<feature type="non-terminal residue" evidence="1">
    <location>
        <position position="1"/>
    </location>
</feature>
<keyword evidence="2" id="KW-1185">Reference proteome</keyword>
<accession>A0ACA9N0G8</accession>
<gene>
    <name evidence="1" type="ORF">SCALOS_LOCUS7258</name>
</gene>
<dbReference type="EMBL" id="CAJVPM010015794">
    <property type="protein sequence ID" value="CAG8610162.1"/>
    <property type="molecule type" value="Genomic_DNA"/>
</dbReference>
<protein>
    <submittedName>
        <fullName evidence="1">7898_t:CDS:1</fullName>
    </submittedName>
</protein>
<proteinExistence type="predicted"/>
<evidence type="ECO:0000313" key="1">
    <source>
        <dbReference type="EMBL" id="CAG8610162.1"/>
    </source>
</evidence>
<comment type="caution">
    <text evidence="1">The sequence shown here is derived from an EMBL/GenBank/DDBJ whole genome shotgun (WGS) entry which is preliminary data.</text>
</comment>
<sequence length="301" mass="34964">LDVLNSPHAQQIHAAFANIIKSQQHLRKVILNYKSGFRTELHGIISALAFQHKSLQEIKIAKCSNSSEFQILSYCENLEILRIFYADQKILKSLSTSLCKLSILEINTRQFDASNLSDVLERSGPLLQRLKLDSEFEILSQSLLLESLTNFCPNIIYLYISSIRFSTQFPKLIQGLQRLKFFTLKWIKVTTEKVGVTKNRVMRVAKLLPSTLQYLEWKTLRTNSNSHNDVLLHYCNAPLVRLLIEVNYGKKNFLQTLFEFRSRKRTLIYVYITGSDLDIDFENDLKGYMMQLTYDQIVIHC</sequence>